<dbReference type="InterPro" id="IPR036610">
    <property type="entry name" value="PEBP-like_sf"/>
</dbReference>
<dbReference type="CDD" id="cd00865">
    <property type="entry name" value="PEBP_bact_arch"/>
    <property type="match status" value="1"/>
</dbReference>
<evidence type="ECO:0000313" key="3">
    <source>
        <dbReference type="Proteomes" id="UP000249299"/>
    </source>
</evidence>
<dbReference type="Gene3D" id="3.90.280.10">
    <property type="entry name" value="PEBP-like"/>
    <property type="match status" value="1"/>
</dbReference>
<dbReference type="EMBL" id="NPEV01000045">
    <property type="protein sequence ID" value="RAI25559.1"/>
    <property type="molecule type" value="Genomic_DNA"/>
</dbReference>
<dbReference type="Pfam" id="PF01161">
    <property type="entry name" value="PBP"/>
    <property type="match status" value="1"/>
</dbReference>
<dbReference type="RefSeq" id="WP_111435734.1">
    <property type="nucleotide sequence ID" value="NZ_JACIGG010000029.1"/>
</dbReference>
<protein>
    <recommendedName>
        <fullName evidence="4">YbhB/YbcL family Raf kinase inhibitor-like protein</fullName>
    </recommendedName>
</protein>
<organism evidence="2 3">
    <name type="scientific">Rhodobium orientis</name>
    <dbReference type="NCBI Taxonomy" id="34017"/>
    <lineage>
        <taxon>Bacteria</taxon>
        <taxon>Pseudomonadati</taxon>
        <taxon>Pseudomonadota</taxon>
        <taxon>Alphaproteobacteria</taxon>
        <taxon>Hyphomicrobiales</taxon>
        <taxon>Rhodobiaceae</taxon>
        <taxon>Rhodobium</taxon>
    </lineage>
</organism>
<evidence type="ECO:0000256" key="1">
    <source>
        <dbReference type="SAM" id="SignalP"/>
    </source>
</evidence>
<sequence length="181" mass="18626">MKSLILAACLGLAAGSAQAFELTSADFEDGGTLADEFVFDGFGCTGSNMSPALSWSDAPEGTKSFALMVHDPDAPTGGAGFWHWIVLDIPADTTELPKGAGAKGGDNLPEGAHAIANDYGFAGWGGPCPPKGDEAHRYNITLYALPTEKLEVPDGASTAVTGFMINGNTIGKATLQGKYGR</sequence>
<reference evidence="2 3" key="1">
    <citation type="submission" date="2017-07" db="EMBL/GenBank/DDBJ databases">
        <title>Draft Genome Sequences of Select Purple Nonsulfur Bacteria.</title>
        <authorList>
            <person name="Lasarre B."/>
            <person name="Mckinlay J.B."/>
        </authorList>
    </citation>
    <scope>NUCLEOTIDE SEQUENCE [LARGE SCALE GENOMIC DNA]</scope>
    <source>
        <strain evidence="2 3">DSM 11290</strain>
    </source>
</reference>
<dbReference type="Proteomes" id="UP000249299">
    <property type="component" value="Unassembled WGS sequence"/>
</dbReference>
<dbReference type="NCBIfam" id="TIGR00481">
    <property type="entry name" value="YbhB/YbcL family Raf kinase inhibitor-like protein"/>
    <property type="match status" value="1"/>
</dbReference>
<dbReference type="PANTHER" id="PTHR30289:SF1">
    <property type="entry name" value="PEBP (PHOSPHATIDYLETHANOLAMINE-BINDING PROTEIN) FAMILY PROTEIN"/>
    <property type="match status" value="1"/>
</dbReference>
<comment type="caution">
    <text evidence="2">The sequence shown here is derived from an EMBL/GenBank/DDBJ whole genome shotgun (WGS) entry which is preliminary data.</text>
</comment>
<dbReference type="AlphaFoldDB" id="A0A327JGV0"/>
<dbReference type="InterPro" id="IPR005247">
    <property type="entry name" value="YbhB_YbcL/LppC-like"/>
</dbReference>
<dbReference type="PANTHER" id="PTHR30289">
    <property type="entry name" value="UNCHARACTERIZED PROTEIN YBCL-RELATED"/>
    <property type="match status" value="1"/>
</dbReference>
<keyword evidence="3" id="KW-1185">Reference proteome</keyword>
<evidence type="ECO:0008006" key="4">
    <source>
        <dbReference type="Google" id="ProtNLM"/>
    </source>
</evidence>
<proteinExistence type="predicted"/>
<dbReference type="SUPFAM" id="SSF49777">
    <property type="entry name" value="PEBP-like"/>
    <property type="match status" value="1"/>
</dbReference>
<gene>
    <name evidence="2" type="ORF">CH339_17750</name>
</gene>
<dbReference type="OrthoDB" id="9797506at2"/>
<accession>A0A327JGV0</accession>
<evidence type="ECO:0000313" key="2">
    <source>
        <dbReference type="EMBL" id="RAI25559.1"/>
    </source>
</evidence>
<name>A0A327JGV0_9HYPH</name>
<keyword evidence="1" id="KW-0732">Signal</keyword>
<feature type="signal peptide" evidence="1">
    <location>
        <begin position="1"/>
        <end position="19"/>
    </location>
</feature>
<feature type="chain" id="PRO_5016393289" description="YbhB/YbcL family Raf kinase inhibitor-like protein" evidence="1">
    <location>
        <begin position="20"/>
        <end position="181"/>
    </location>
</feature>
<dbReference type="InterPro" id="IPR008914">
    <property type="entry name" value="PEBP"/>
</dbReference>